<dbReference type="RefSeq" id="WP_117298061.1">
    <property type="nucleotide sequence ID" value="NZ_QVQT02000002.1"/>
</dbReference>
<dbReference type="OrthoDB" id="116700at2"/>
<dbReference type="AlphaFoldDB" id="A0A372IQZ8"/>
<evidence type="ECO:0000313" key="3">
    <source>
        <dbReference type="Proteomes" id="UP000264702"/>
    </source>
</evidence>
<keyword evidence="1" id="KW-0732">Signal</keyword>
<keyword evidence="3" id="KW-1185">Reference proteome</keyword>
<sequence>MKLLPLIALGALCLIPPAASAQNPPAQITYTFENQRLQPSSYTLVLHEDGSGRFDSLPGPASVDASDEQVAPARLDRDIHISDSLRTELFQYARAHHFFAGKCDRGQKKLAFTGKRTLTYAGPDGHGTCDFDWASDATLQRLSDQLVSVAYTLEIGRRLDVELKHNRLSLDAELENLQSTAKDQRAAGLDNIAPVLEAIAGDDAVMQRARYRARTLLNAAAGETAHR</sequence>
<evidence type="ECO:0000256" key="1">
    <source>
        <dbReference type="SAM" id="SignalP"/>
    </source>
</evidence>
<protein>
    <recommendedName>
        <fullName evidence="4">DUF2884 family protein</fullName>
    </recommendedName>
</protein>
<gene>
    <name evidence="2" type="ORF">D0Y96_03875</name>
</gene>
<feature type="chain" id="PRO_5016671235" description="DUF2884 family protein" evidence="1">
    <location>
        <begin position="22"/>
        <end position="227"/>
    </location>
</feature>
<comment type="caution">
    <text evidence="2">The sequence shown here is derived from an EMBL/GenBank/DDBJ whole genome shotgun (WGS) entry which is preliminary data.</text>
</comment>
<name>A0A372IQZ8_9BACT</name>
<proteinExistence type="predicted"/>
<evidence type="ECO:0008006" key="4">
    <source>
        <dbReference type="Google" id="ProtNLM"/>
    </source>
</evidence>
<dbReference type="EMBL" id="QVQT01000002">
    <property type="protein sequence ID" value="RFU17314.1"/>
    <property type="molecule type" value="Genomic_DNA"/>
</dbReference>
<accession>A0A372IQZ8</accession>
<reference evidence="2 3" key="1">
    <citation type="submission" date="2018-08" db="EMBL/GenBank/DDBJ databases">
        <title>Acidipila sp. 4G-K13, an acidobacterium isolated from forest soil.</title>
        <authorList>
            <person name="Gao Z.-H."/>
            <person name="Qiu L.-H."/>
        </authorList>
    </citation>
    <scope>NUCLEOTIDE SEQUENCE [LARGE SCALE GENOMIC DNA]</scope>
    <source>
        <strain evidence="2 3">4G-K13</strain>
    </source>
</reference>
<feature type="signal peptide" evidence="1">
    <location>
        <begin position="1"/>
        <end position="21"/>
    </location>
</feature>
<organism evidence="2 3">
    <name type="scientific">Paracidobacterium acidisoli</name>
    <dbReference type="NCBI Taxonomy" id="2303751"/>
    <lineage>
        <taxon>Bacteria</taxon>
        <taxon>Pseudomonadati</taxon>
        <taxon>Acidobacteriota</taxon>
        <taxon>Terriglobia</taxon>
        <taxon>Terriglobales</taxon>
        <taxon>Acidobacteriaceae</taxon>
        <taxon>Paracidobacterium</taxon>
    </lineage>
</organism>
<dbReference type="Proteomes" id="UP000264702">
    <property type="component" value="Unassembled WGS sequence"/>
</dbReference>
<evidence type="ECO:0000313" key="2">
    <source>
        <dbReference type="EMBL" id="RFU17314.1"/>
    </source>
</evidence>